<keyword evidence="2" id="KW-0472">Membrane</keyword>
<evidence type="ECO:0000313" key="4">
    <source>
        <dbReference type="EMBL" id="RDS85875.1"/>
    </source>
</evidence>
<keyword evidence="2" id="KW-1133">Transmembrane helix</keyword>
<dbReference type="InterPro" id="IPR014911">
    <property type="entry name" value="PilS_N"/>
</dbReference>
<reference evidence="4 5" key="1">
    <citation type="submission" date="2018-07" db="EMBL/GenBank/DDBJ databases">
        <title>Dyella monticola sp. nov. and Dyella psychrodurans sp. nov. isolated from monsoon evergreen broad-leaved forest soil of Dinghu Mountain, China.</title>
        <authorList>
            <person name="Gao Z."/>
            <person name="Qiu L."/>
        </authorList>
    </citation>
    <scope>NUCLEOTIDE SEQUENCE [LARGE SCALE GENOMIC DNA]</scope>
    <source>
        <strain evidence="4 5">4MSK11</strain>
    </source>
</reference>
<dbReference type="SUPFAM" id="SSF54523">
    <property type="entry name" value="Pili subunits"/>
    <property type="match status" value="1"/>
</dbReference>
<comment type="caution">
    <text evidence="4">The sequence shown here is derived from an EMBL/GenBank/DDBJ whole genome shotgun (WGS) entry which is preliminary data.</text>
</comment>
<dbReference type="Proteomes" id="UP000255334">
    <property type="component" value="Unassembled WGS sequence"/>
</dbReference>
<dbReference type="Pfam" id="PF08805">
    <property type="entry name" value="PilS"/>
    <property type="match status" value="1"/>
</dbReference>
<proteinExistence type="predicted"/>
<dbReference type="Gene3D" id="3.30.1690.10">
    <property type="entry name" value="TcpA-like pilin"/>
    <property type="match status" value="1"/>
</dbReference>
<feature type="compositionally biased region" description="Pro residues" evidence="1">
    <location>
        <begin position="250"/>
        <end position="265"/>
    </location>
</feature>
<dbReference type="RefSeq" id="WP_115476126.1">
    <property type="nucleotide sequence ID" value="NZ_QRBF01000001.1"/>
</dbReference>
<name>A0A370XCD2_9GAMM</name>
<accession>A0A370XCD2</accession>
<dbReference type="AlphaFoldDB" id="A0A370XCD2"/>
<evidence type="ECO:0000256" key="1">
    <source>
        <dbReference type="SAM" id="MobiDB-lite"/>
    </source>
</evidence>
<dbReference type="EMBL" id="QRBF01000001">
    <property type="protein sequence ID" value="RDS85875.1"/>
    <property type="molecule type" value="Genomic_DNA"/>
</dbReference>
<sequence length="648" mass="64322">MRSRAYTLLEILLVLVILTLAGIGVLQMYQRNALQAAVQKEQGNLAAIATAVDGMFASAGSYAGLTAQQVAQQRPNGVALDSRGAGVLSAFGGAVAIQPTTVAVANDAFQVIYAGLARAQCDALIPAVAGDAYAITIGASNVSVVSQSVGTIGQITDASEVAAQCAAQPQDAGLVTITYYTPKQGNGPIAGAPTCTTPCAPQTQTQTLSCPGSEVGAIEEQRQGTCTGAPCPTLTWGAWTTTASSCATAPTPPGPPTTPTPPTPSCAPTTLYRATDCPAGQTGRLWQASSVTCSGGQPVQGAWTTIDDDCLTPTGNPAGGTGCLAHAVPTTGACPAGEGGMIAYEQNVTCDANGNPVYGPVTPVSNTCQIGCAATGTCCTPSSASDAPTQGLCPAGDYGVVTNQWTTYDTCASATATPTPGAPVETGTSATCAPCPAPTSSSSTSTSTSTETQPQSAACPSGESGSDTWNEVYDVTTTTTTTTTTAYNCAGAPTTLPAPTHTTSSTASVGAPVDTGVRQGEVNSCVASAPTATGNGCTAVGIFQYSSTGPVAIASNPGTGTTAFKSCTCKVTVSYGGSTQQIMVTATDLATGGAGYSGYNSQTFTVGGGSFLFGVIVNATYGQASGGNYYWNSTCSGSVLLPNGSNYP</sequence>
<gene>
    <name evidence="4" type="ORF">DWU99_00955</name>
</gene>
<feature type="transmembrane region" description="Helical" evidence="2">
    <location>
        <begin position="7"/>
        <end position="29"/>
    </location>
</feature>
<evidence type="ECO:0000313" key="5">
    <source>
        <dbReference type="Proteomes" id="UP000255334"/>
    </source>
</evidence>
<feature type="region of interest" description="Disordered" evidence="1">
    <location>
        <begin position="441"/>
        <end position="469"/>
    </location>
</feature>
<dbReference type="InterPro" id="IPR045584">
    <property type="entry name" value="Pilin-like"/>
</dbReference>
<organism evidence="4 5">
    <name type="scientific">Dyella psychrodurans</name>
    <dbReference type="NCBI Taxonomy" id="1927960"/>
    <lineage>
        <taxon>Bacteria</taxon>
        <taxon>Pseudomonadati</taxon>
        <taxon>Pseudomonadota</taxon>
        <taxon>Gammaproteobacteria</taxon>
        <taxon>Lysobacterales</taxon>
        <taxon>Rhodanobacteraceae</taxon>
        <taxon>Dyella</taxon>
    </lineage>
</organism>
<feature type="compositionally biased region" description="Low complexity" evidence="1">
    <location>
        <begin position="441"/>
        <end position="458"/>
    </location>
</feature>
<protein>
    <recommendedName>
        <fullName evidence="3">Type 4 secretion system PilS N-terminal domain-containing protein</fullName>
    </recommendedName>
</protein>
<keyword evidence="5" id="KW-1185">Reference proteome</keyword>
<evidence type="ECO:0000259" key="3">
    <source>
        <dbReference type="Pfam" id="PF08805"/>
    </source>
</evidence>
<keyword evidence="2" id="KW-0812">Transmembrane</keyword>
<evidence type="ECO:0000256" key="2">
    <source>
        <dbReference type="SAM" id="Phobius"/>
    </source>
</evidence>
<feature type="region of interest" description="Disordered" evidence="1">
    <location>
        <begin position="245"/>
        <end position="265"/>
    </location>
</feature>
<feature type="domain" description="Type 4 secretion system PilS N-terminal" evidence="3">
    <location>
        <begin position="38"/>
        <end position="178"/>
    </location>
</feature>